<evidence type="ECO:0008006" key="4">
    <source>
        <dbReference type="Google" id="ProtNLM"/>
    </source>
</evidence>
<gene>
    <name evidence="2" type="ORF">DAPPUDRAFT_238920</name>
</gene>
<organism evidence="2 3">
    <name type="scientific">Daphnia pulex</name>
    <name type="common">Water flea</name>
    <dbReference type="NCBI Taxonomy" id="6669"/>
    <lineage>
        <taxon>Eukaryota</taxon>
        <taxon>Metazoa</taxon>
        <taxon>Ecdysozoa</taxon>
        <taxon>Arthropoda</taxon>
        <taxon>Crustacea</taxon>
        <taxon>Branchiopoda</taxon>
        <taxon>Diplostraca</taxon>
        <taxon>Cladocera</taxon>
        <taxon>Anomopoda</taxon>
        <taxon>Daphniidae</taxon>
        <taxon>Daphnia</taxon>
    </lineage>
</organism>
<keyword evidence="1" id="KW-0732">Signal</keyword>
<dbReference type="HOGENOM" id="CLU_2707289_0_0_1"/>
<keyword evidence="3" id="KW-1185">Reference proteome</keyword>
<dbReference type="KEGG" id="dpx:DAPPUDRAFT_238920"/>
<dbReference type="Proteomes" id="UP000000305">
    <property type="component" value="Unassembled WGS sequence"/>
</dbReference>
<accession>E9G7S8</accession>
<feature type="chain" id="PRO_5003240087" description="Secreted protein" evidence="1">
    <location>
        <begin position="21"/>
        <end position="73"/>
    </location>
</feature>
<feature type="signal peptide" evidence="1">
    <location>
        <begin position="1"/>
        <end position="20"/>
    </location>
</feature>
<dbReference type="AlphaFoldDB" id="E9G7S8"/>
<name>E9G7S8_DAPPU</name>
<evidence type="ECO:0000256" key="1">
    <source>
        <dbReference type="SAM" id="SignalP"/>
    </source>
</evidence>
<protein>
    <recommendedName>
        <fullName evidence="4">Secreted protein</fullName>
    </recommendedName>
</protein>
<dbReference type="InParanoid" id="E9G7S8"/>
<dbReference type="EMBL" id="GL732534">
    <property type="protein sequence ID" value="EFX84532.1"/>
    <property type="molecule type" value="Genomic_DNA"/>
</dbReference>
<evidence type="ECO:0000313" key="3">
    <source>
        <dbReference type="Proteomes" id="UP000000305"/>
    </source>
</evidence>
<evidence type="ECO:0000313" key="2">
    <source>
        <dbReference type="EMBL" id="EFX84532.1"/>
    </source>
</evidence>
<reference evidence="2 3" key="1">
    <citation type="journal article" date="2011" name="Science">
        <title>The ecoresponsive genome of Daphnia pulex.</title>
        <authorList>
            <person name="Colbourne J.K."/>
            <person name="Pfrender M.E."/>
            <person name="Gilbert D."/>
            <person name="Thomas W.K."/>
            <person name="Tucker A."/>
            <person name="Oakley T.H."/>
            <person name="Tokishita S."/>
            <person name="Aerts A."/>
            <person name="Arnold G.J."/>
            <person name="Basu M.K."/>
            <person name="Bauer D.J."/>
            <person name="Caceres C.E."/>
            <person name="Carmel L."/>
            <person name="Casola C."/>
            <person name="Choi J.H."/>
            <person name="Detter J.C."/>
            <person name="Dong Q."/>
            <person name="Dusheyko S."/>
            <person name="Eads B.D."/>
            <person name="Frohlich T."/>
            <person name="Geiler-Samerotte K.A."/>
            <person name="Gerlach D."/>
            <person name="Hatcher P."/>
            <person name="Jogdeo S."/>
            <person name="Krijgsveld J."/>
            <person name="Kriventseva E.V."/>
            <person name="Kultz D."/>
            <person name="Laforsch C."/>
            <person name="Lindquist E."/>
            <person name="Lopez J."/>
            <person name="Manak J.R."/>
            <person name="Muller J."/>
            <person name="Pangilinan J."/>
            <person name="Patwardhan R.P."/>
            <person name="Pitluck S."/>
            <person name="Pritham E.J."/>
            <person name="Rechtsteiner A."/>
            <person name="Rho M."/>
            <person name="Rogozin I.B."/>
            <person name="Sakarya O."/>
            <person name="Salamov A."/>
            <person name="Schaack S."/>
            <person name="Shapiro H."/>
            <person name="Shiga Y."/>
            <person name="Skalitzky C."/>
            <person name="Smith Z."/>
            <person name="Souvorov A."/>
            <person name="Sung W."/>
            <person name="Tang Z."/>
            <person name="Tsuchiya D."/>
            <person name="Tu H."/>
            <person name="Vos H."/>
            <person name="Wang M."/>
            <person name="Wolf Y.I."/>
            <person name="Yamagata H."/>
            <person name="Yamada T."/>
            <person name="Ye Y."/>
            <person name="Shaw J.R."/>
            <person name="Andrews J."/>
            <person name="Crease T.J."/>
            <person name="Tang H."/>
            <person name="Lucas S.M."/>
            <person name="Robertson H.M."/>
            <person name="Bork P."/>
            <person name="Koonin E.V."/>
            <person name="Zdobnov E.M."/>
            <person name="Grigoriev I.V."/>
            <person name="Lynch M."/>
            <person name="Boore J.L."/>
        </authorList>
    </citation>
    <scope>NUCLEOTIDE SEQUENCE [LARGE SCALE GENOMIC DNA]</scope>
</reference>
<sequence length="73" mass="8331">MQRAWLTYLFLLLLPSPSLRLLKWMSHDEESVNLANLDKALLTLPSSPRCVLLTLYILGTSKYSCLQLLTSVH</sequence>
<proteinExistence type="predicted"/>